<dbReference type="KEGG" id="hcz:G9Q37_05380"/>
<feature type="compositionally biased region" description="Basic and acidic residues" evidence="1">
    <location>
        <begin position="136"/>
        <end position="148"/>
    </location>
</feature>
<feature type="region of interest" description="Disordered" evidence="1">
    <location>
        <begin position="136"/>
        <end position="159"/>
    </location>
</feature>
<dbReference type="EMBL" id="CP049989">
    <property type="protein sequence ID" value="QIM54671.1"/>
    <property type="molecule type" value="Genomic_DNA"/>
</dbReference>
<evidence type="ECO:0000313" key="2">
    <source>
        <dbReference type="EMBL" id="QIM54671.1"/>
    </source>
</evidence>
<accession>A0A6G8IND2</accession>
<dbReference type="AlphaFoldDB" id="A0A6G8IND2"/>
<gene>
    <name evidence="2" type="ORF">G9Q37_05380</name>
</gene>
<evidence type="ECO:0000313" key="3">
    <source>
        <dbReference type="Proteomes" id="UP000503162"/>
    </source>
</evidence>
<evidence type="ECO:0000256" key="1">
    <source>
        <dbReference type="SAM" id="MobiDB-lite"/>
    </source>
</evidence>
<proteinExistence type="predicted"/>
<name>A0A6G8IND2_9BURK</name>
<keyword evidence="3" id="KW-1185">Reference proteome</keyword>
<organism evidence="2 3">
    <name type="scientific">Hydrogenophaga crocea</name>
    <dbReference type="NCBI Taxonomy" id="2716225"/>
    <lineage>
        <taxon>Bacteria</taxon>
        <taxon>Pseudomonadati</taxon>
        <taxon>Pseudomonadota</taxon>
        <taxon>Betaproteobacteria</taxon>
        <taxon>Burkholderiales</taxon>
        <taxon>Comamonadaceae</taxon>
        <taxon>Hydrogenophaga</taxon>
    </lineage>
</organism>
<reference evidence="2 3" key="1">
    <citation type="submission" date="2020-03" db="EMBL/GenBank/DDBJ databases">
        <title>Hydrogenophaga sp. nov. isolated from cyanobacterial mat.</title>
        <authorList>
            <person name="Thorat V."/>
            <person name="Kirdat K."/>
            <person name="Tiwarekar B."/>
            <person name="Costa E.D."/>
            <person name="Yadav A."/>
        </authorList>
    </citation>
    <scope>NUCLEOTIDE SEQUENCE [LARGE SCALE GENOMIC DNA]</scope>
    <source>
        <strain evidence="2 3">BA0156</strain>
    </source>
</reference>
<protein>
    <submittedName>
        <fullName evidence="2">Uncharacterized protein</fullName>
    </submittedName>
</protein>
<sequence>MPSVDVWDIERDARKWPGGCPVVAHPPCRAWGRLRAFARPRPDEKDLARWAVAQVREWGGVLEHPESSQLWVDQELPRGQKRDEFGGWTLPIHQWWWGHRAQKRTWLYIVGIEPQDIPAIPLRLGKSDCRIRLDKRRPDGTHIRKGDPDYQPLLGDAEREHTPPDLAYWLVELARRTNVLSEAA</sequence>
<dbReference type="Proteomes" id="UP000503162">
    <property type="component" value="Chromosome"/>
</dbReference>